<sequence>MNHPLAAPEFLLANVGPGPDPCSLAALGDAEFAVLAFLRDYHCDWCRKQVRSLTDRYDDLRSRDAEVVAVLPEPAERARRWVDRYDPPFPLLVDPDGTVADAYDQPTQLGGLGAANDFLGRLPAVFVLDGRGDDPRFAWAHRGDSPRDRPDVDELCAKLDALGG</sequence>
<dbReference type="AlphaFoldDB" id="A0ABD5Y324"/>
<dbReference type="InterPro" id="IPR013766">
    <property type="entry name" value="Thioredoxin_domain"/>
</dbReference>
<keyword evidence="2" id="KW-0575">Peroxidase</keyword>
<dbReference type="InterPro" id="IPR000866">
    <property type="entry name" value="AhpC/TSA"/>
</dbReference>
<dbReference type="PROSITE" id="PS51352">
    <property type="entry name" value="THIOREDOXIN_2"/>
    <property type="match status" value="1"/>
</dbReference>
<protein>
    <submittedName>
        <fullName evidence="2">Peroxiredoxin family protein</fullName>
        <ecNumber evidence="2">1.11.1.24</ecNumber>
    </submittedName>
</protein>
<name>A0ABD5Y324_9EURY</name>
<dbReference type="EC" id="1.11.1.24" evidence="2"/>
<gene>
    <name evidence="2" type="ORF">ACFQMA_09930</name>
</gene>
<dbReference type="SUPFAM" id="SSF52833">
    <property type="entry name" value="Thioredoxin-like"/>
    <property type="match status" value="1"/>
</dbReference>
<dbReference type="EMBL" id="JBHTAS010000001">
    <property type="protein sequence ID" value="MFC7140149.1"/>
    <property type="molecule type" value="Genomic_DNA"/>
</dbReference>
<keyword evidence="2" id="KW-0560">Oxidoreductase</keyword>
<evidence type="ECO:0000259" key="1">
    <source>
        <dbReference type="PROSITE" id="PS51352"/>
    </source>
</evidence>
<dbReference type="GeneID" id="78820427"/>
<dbReference type="Gene3D" id="3.40.30.10">
    <property type="entry name" value="Glutaredoxin"/>
    <property type="match status" value="1"/>
</dbReference>
<keyword evidence="3" id="KW-1185">Reference proteome</keyword>
<dbReference type="Proteomes" id="UP001596432">
    <property type="component" value="Unassembled WGS sequence"/>
</dbReference>
<organism evidence="2 3">
    <name type="scientific">Halosimplex aquaticum</name>
    <dbReference type="NCBI Taxonomy" id="3026162"/>
    <lineage>
        <taxon>Archaea</taxon>
        <taxon>Methanobacteriati</taxon>
        <taxon>Methanobacteriota</taxon>
        <taxon>Stenosarchaea group</taxon>
        <taxon>Halobacteria</taxon>
        <taxon>Halobacteriales</taxon>
        <taxon>Haloarculaceae</taxon>
        <taxon>Halosimplex</taxon>
    </lineage>
</organism>
<dbReference type="InterPro" id="IPR036249">
    <property type="entry name" value="Thioredoxin-like_sf"/>
</dbReference>
<evidence type="ECO:0000313" key="2">
    <source>
        <dbReference type="EMBL" id="MFC7140149.1"/>
    </source>
</evidence>
<reference evidence="2 3" key="1">
    <citation type="journal article" date="2019" name="Int. J. Syst. Evol. Microbiol.">
        <title>The Global Catalogue of Microorganisms (GCM) 10K type strain sequencing project: providing services to taxonomists for standard genome sequencing and annotation.</title>
        <authorList>
            <consortium name="The Broad Institute Genomics Platform"/>
            <consortium name="The Broad Institute Genome Sequencing Center for Infectious Disease"/>
            <person name="Wu L."/>
            <person name="Ma J."/>
        </authorList>
    </citation>
    <scope>NUCLEOTIDE SEQUENCE [LARGE SCALE GENOMIC DNA]</scope>
    <source>
        <strain evidence="2 3">XZYJT29</strain>
    </source>
</reference>
<feature type="domain" description="Thioredoxin" evidence="1">
    <location>
        <begin position="1"/>
        <end position="164"/>
    </location>
</feature>
<proteinExistence type="predicted"/>
<accession>A0ABD5Y324</accession>
<comment type="caution">
    <text evidence="2">The sequence shown here is derived from an EMBL/GenBank/DDBJ whole genome shotgun (WGS) entry which is preliminary data.</text>
</comment>
<dbReference type="Pfam" id="PF00578">
    <property type="entry name" value="AhpC-TSA"/>
    <property type="match status" value="1"/>
</dbReference>
<dbReference type="RefSeq" id="WP_274325716.1">
    <property type="nucleotide sequence ID" value="NZ_CP118158.1"/>
</dbReference>
<evidence type="ECO:0000313" key="3">
    <source>
        <dbReference type="Proteomes" id="UP001596432"/>
    </source>
</evidence>
<dbReference type="GO" id="GO:0140824">
    <property type="term" value="F:thioredoxin-dependent peroxiredoxin activity"/>
    <property type="evidence" value="ECO:0007669"/>
    <property type="project" value="UniProtKB-EC"/>
</dbReference>